<feature type="region of interest" description="Disordered" evidence="1">
    <location>
        <begin position="74"/>
        <end position="94"/>
    </location>
</feature>
<dbReference type="SUPFAM" id="SSF53474">
    <property type="entry name" value="alpha/beta-Hydrolases"/>
    <property type="match status" value="1"/>
</dbReference>
<accession>A0ABQ0AZE0</accession>
<dbReference type="PANTHER" id="PTHR43194:SF4">
    <property type="entry name" value="AB HYDROLASE-1 DOMAIN-CONTAINING PROTEIN"/>
    <property type="match status" value="1"/>
</dbReference>
<dbReference type="RefSeq" id="WP_390470154.1">
    <property type="nucleotide sequence ID" value="NZ_BAABXL010000001.1"/>
</dbReference>
<feature type="region of interest" description="Disordered" evidence="1">
    <location>
        <begin position="25"/>
        <end position="57"/>
    </location>
</feature>
<dbReference type="CDD" id="cd12810">
    <property type="entry name" value="Esterase_713_like-3"/>
    <property type="match status" value="1"/>
</dbReference>
<dbReference type="EMBL" id="BAABXL010000001">
    <property type="protein sequence ID" value="GAA6269390.1"/>
    <property type="molecule type" value="Genomic_DNA"/>
</dbReference>
<name>A0ABQ0AZE0_9FIRM</name>
<gene>
    <name evidence="3" type="ORF">F130042H8_24500</name>
</gene>
<keyword evidence="2" id="KW-0732">Signal</keyword>
<feature type="signal peptide" evidence="2">
    <location>
        <begin position="1"/>
        <end position="25"/>
    </location>
</feature>
<evidence type="ECO:0000313" key="3">
    <source>
        <dbReference type="EMBL" id="GAA6269390.1"/>
    </source>
</evidence>
<protein>
    <submittedName>
        <fullName evidence="3">Alpha/beta fold hydrolase</fullName>
    </submittedName>
</protein>
<dbReference type="PANTHER" id="PTHR43194">
    <property type="entry name" value="HYDROLASE ALPHA/BETA FOLD FAMILY"/>
    <property type="match status" value="1"/>
</dbReference>
<dbReference type="InterPro" id="IPR050228">
    <property type="entry name" value="Carboxylesterase_BioH"/>
</dbReference>
<dbReference type="Proteomes" id="UP001600894">
    <property type="component" value="Unassembled WGS sequence"/>
</dbReference>
<proteinExistence type="predicted"/>
<dbReference type="GO" id="GO:0016787">
    <property type="term" value="F:hydrolase activity"/>
    <property type="evidence" value="ECO:0007669"/>
    <property type="project" value="UniProtKB-KW"/>
</dbReference>
<dbReference type="InterPro" id="IPR029058">
    <property type="entry name" value="AB_hydrolase_fold"/>
</dbReference>
<evidence type="ECO:0000256" key="2">
    <source>
        <dbReference type="SAM" id="SignalP"/>
    </source>
</evidence>
<comment type="caution">
    <text evidence="3">The sequence shown here is derived from an EMBL/GenBank/DDBJ whole genome shotgun (WGS) entry which is preliminary data.</text>
</comment>
<reference evidence="3 4" key="1">
    <citation type="submission" date="2024-04" db="EMBL/GenBank/DDBJ databases">
        <title>Defined microbial consortia suppress multidrug-resistant proinflammatory Enterobacteriaceae via ecological control.</title>
        <authorList>
            <person name="Furuichi M."/>
            <person name="Kawaguchi T."/>
            <person name="Pust M."/>
            <person name="Yasuma K."/>
            <person name="Plichta D."/>
            <person name="Hasegawa N."/>
            <person name="Ohya T."/>
            <person name="Bhattarai S."/>
            <person name="Sasajima S."/>
            <person name="Aoto Y."/>
            <person name="Tuganbaev T."/>
            <person name="Yaginuma M."/>
            <person name="Ueda M."/>
            <person name="Okahashi N."/>
            <person name="Amafuji K."/>
            <person name="Kiridooshi Y."/>
            <person name="Sugita K."/>
            <person name="Strazar M."/>
            <person name="Skelly A."/>
            <person name="Suda W."/>
            <person name="Hattori M."/>
            <person name="Nakamoto N."/>
            <person name="Caballero S."/>
            <person name="Norman J."/>
            <person name="Olle B."/>
            <person name="Tanoue T."/>
            <person name="Arita M."/>
            <person name="Bucci V."/>
            <person name="Atarashi K."/>
            <person name="Xavier R."/>
            <person name="Honda K."/>
        </authorList>
    </citation>
    <scope>NUCLEOTIDE SEQUENCE [LARGE SCALE GENOMIC DNA]</scope>
    <source>
        <strain evidence="4">f13</strain>
    </source>
</reference>
<keyword evidence="3" id="KW-0378">Hydrolase</keyword>
<feature type="compositionally biased region" description="Low complexity" evidence="1">
    <location>
        <begin position="25"/>
        <end position="39"/>
    </location>
</feature>
<evidence type="ECO:0000313" key="4">
    <source>
        <dbReference type="Proteomes" id="UP001600894"/>
    </source>
</evidence>
<keyword evidence="4" id="KW-1185">Reference proteome</keyword>
<evidence type="ECO:0000256" key="1">
    <source>
        <dbReference type="SAM" id="MobiDB-lite"/>
    </source>
</evidence>
<organism evidence="3 4">
    <name type="scientific">Enterocloster alcoholdehydrogenati</name>
    <dbReference type="NCBI Taxonomy" id="2547410"/>
    <lineage>
        <taxon>Bacteria</taxon>
        <taxon>Bacillati</taxon>
        <taxon>Bacillota</taxon>
        <taxon>Clostridia</taxon>
        <taxon>Lachnospirales</taxon>
        <taxon>Lachnospiraceae</taxon>
        <taxon>Enterocloster</taxon>
    </lineage>
</organism>
<dbReference type="Gene3D" id="3.40.50.1820">
    <property type="entry name" value="alpha/beta hydrolase"/>
    <property type="match status" value="1"/>
</dbReference>
<feature type="compositionally biased region" description="Acidic residues" evidence="1">
    <location>
        <begin position="40"/>
        <end position="56"/>
    </location>
</feature>
<dbReference type="PROSITE" id="PS51257">
    <property type="entry name" value="PROKAR_LIPOPROTEIN"/>
    <property type="match status" value="1"/>
</dbReference>
<sequence length="387" mass="41960">MRNRKWMRIAAVVAAGMVFVSGCGSTTGATTGTTTAQTEAESESSTEEIADNESSEQDGALVIAEQGIFSAGGTTLTSDGTFNPEDQWEETGAGQTAHVDHANVLYQIPENETGLPMVFLHGYGQSRMGWMTTPDGREGWSDIFLRKGHSVFLVDEPRRGEAGATSVSGDISTKTLDQRWYTQFRIGRWEDGKSVANEGSQFPNDEASVDQFFRQMTPDTGMSSDMGADFDNETVAQALAATIDEVYERTGKNSILVTHSQGGGPGWTAANYTDHIAAIVAIEPGGAPTADSPDFKAVTEKKIPVTFYFGDYIDNGDPTIQATASWQGMRQACYDFAETYTELGGNCTVVDLPKEGITGNDHFMFQDLNNDVIADHVENWIQENVEN</sequence>
<feature type="chain" id="PRO_5047164180" evidence="2">
    <location>
        <begin position="26"/>
        <end position="387"/>
    </location>
</feature>